<keyword evidence="1" id="KW-0344">Guanine-nucleotide releasing factor</keyword>
<feature type="domain" description="Ras-GEF" evidence="3">
    <location>
        <begin position="215"/>
        <end position="416"/>
    </location>
</feature>
<name>A0A0L0SLL7_ALLM3</name>
<dbReference type="GO" id="GO:0005085">
    <property type="term" value="F:guanyl-nucleotide exchange factor activity"/>
    <property type="evidence" value="ECO:0007669"/>
    <property type="project" value="UniProtKB-KW"/>
</dbReference>
<evidence type="ECO:0000259" key="3">
    <source>
        <dbReference type="PROSITE" id="PS50009"/>
    </source>
</evidence>
<dbReference type="SUPFAM" id="SSF48366">
    <property type="entry name" value="Ras GEF"/>
    <property type="match status" value="1"/>
</dbReference>
<dbReference type="Pfam" id="PF00617">
    <property type="entry name" value="RasGEF"/>
    <property type="match status" value="1"/>
</dbReference>
<dbReference type="VEuPathDB" id="FungiDB:AMAG_18983"/>
<reference evidence="4 5" key="1">
    <citation type="submission" date="2009-11" db="EMBL/GenBank/DDBJ databases">
        <title>Annotation of Allomyces macrogynus ATCC 38327.</title>
        <authorList>
            <consortium name="The Broad Institute Genome Sequencing Platform"/>
            <person name="Russ C."/>
            <person name="Cuomo C."/>
            <person name="Burger G."/>
            <person name="Gray M.W."/>
            <person name="Holland P.W.H."/>
            <person name="King N."/>
            <person name="Lang F.B.F."/>
            <person name="Roger A.J."/>
            <person name="Ruiz-Trillo I."/>
            <person name="Young S.K."/>
            <person name="Zeng Q."/>
            <person name="Gargeya S."/>
            <person name="Fitzgerald M."/>
            <person name="Haas B."/>
            <person name="Abouelleil A."/>
            <person name="Alvarado L."/>
            <person name="Arachchi H.M."/>
            <person name="Berlin A."/>
            <person name="Chapman S.B."/>
            <person name="Gearin G."/>
            <person name="Goldberg J."/>
            <person name="Griggs A."/>
            <person name="Gujja S."/>
            <person name="Hansen M."/>
            <person name="Heiman D."/>
            <person name="Howarth C."/>
            <person name="Larimer J."/>
            <person name="Lui A."/>
            <person name="MacDonald P.J.P."/>
            <person name="McCowen C."/>
            <person name="Montmayeur A."/>
            <person name="Murphy C."/>
            <person name="Neiman D."/>
            <person name="Pearson M."/>
            <person name="Priest M."/>
            <person name="Roberts A."/>
            <person name="Saif S."/>
            <person name="Shea T."/>
            <person name="Sisk P."/>
            <person name="Stolte C."/>
            <person name="Sykes S."/>
            <person name="Wortman J."/>
            <person name="Nusbaum C."/>
            <person name="Birren B."/>
        </authorList>
    </citation>
    <scope>NUCLEOTIDE SEQUENCE [LARGE SCALE GENOMIC DNA]</scope>
    <source>
        <strain evidence="4 5">ATCC 38327</strain>
    </source>
</reference>
<protein>
    <recommendedName>
        <fullName evidence="3">Ras-GEF domain-containing protein</fullName>
    </recommendedName>
</protein>
<evidence type="ECO:0000313" key="4">
    <source>
        <dbReference type="EMBL" id="KNE63279.1"/>
    </source>
</evidence>
<dbReference type="Gene3D" id="1.10.840.10">
    <property type="entry name" value="Ras guanine-nucleotide exchange factors catalytic domain"/>
    <property type="match status" value="1"/>
</dbReference>
<dbReference type="PROSITE" id="PS50009">
    <property type="entry name" value="RASGEF_CAT"/>
    <property type="match status" value="1"/>
</dbReference>
<dbReference type="InterPro" id="IPR001895">
    <property type="entry name" value="RASGEF_cat_dom"/>
</dbReference>
<accession>A0A0L0SLL7</accession>
<keyword evidence="5" id="KW-1185">Reference proteome</keyword>
<dbReference type="Proteomes" id="UP000054350">
    <property type="component" value="Unassembled WGS sequence"/>
</dbReference>
<organism evidence="4 5">
    <name type="scientific">Allomyces macrogynus (strain ATCC 38327)</name>
    <name type="common">Allomyces javanicus var. macrogynus</name>
    <dbReference type="NCBI Taxonomy" id="578462"/>
    <lineage>
        <taxon>Eukaryota</taxon>
        <taxon>Fungi</taxon>
        <taxon>Fungi incertae sedis</taxon>
        <taxon>Blastocladiomycota</taxon>
        <taxon>Blastocladiomycetes</taxon>
        <taxon>Blastocladiales</taxon>
        <taxon>Blastocladiaceae</taxon>
        <taxon>Allomyces</taxon>
    </lineage>
</organism>
<evidence type="ECO:0000313" key="5">
    <source>
        <dbReference type="Proteomes" id="UP000054350"/>
    </source>
</evidence>
<dbReference type="InterPro" id="IPR036964">
    <property type="entry name" value="RASGEF_cat_dom_sf"/>
</dbReference>
<evidence type="ECO:0000256" key="1">
    <source>
        <dbReference type="PROSITE-ProRule" id="PRU00168"/>
    </source>
</evidence>
<gene>
    <name evidence="4" type="ORF">AMAG_18983</name>
</gene>
<feature type="region of interest" description="Disordered" evidence="2">
    <location>
        <begin position="108"/>
        <end position="170"/>
    </location>
</feature>
<dbReference type="EMBL" id="GG745342">
    <property type="protein sequence ID" value="KNE63279.1"/>
    <property type="molecule type" value="Genomic_DNA"/>
</dbReference>
<sequence>MRAADPAAADAGRPVPVAPGHVHRLAQHFEPRDASSSTIYIPMPAPAPYLLGSRRASLAPAPAPSKNGETARAGRAGRWDGKFYGVVGVRECLDAVEDLVESLERNNAEENEIQGVRDPAPAGDGDGGEAVGEGNAPVVSGSPSSIKADSEETVVVPAPGPEKSNKEVDKGEAAERAVSFEGLPALTLARRVRRTLANIVLGARKDTHVPWFQASSRHVATVMTELDGTAWHGVRARLASAIAKGENVNHDVFAAMATRFNKTSKAVTDACTTPGITEGTRSALVQKFVRVCEHLLAMHNLAAVQAIATALATLPRSARYILPATEAAVLAHIMHLTSPVGNFARMRHLAAHWARHGDACVPLVVPYLRDMAVAHEIGPDGAKRMPLLDWRELATARPPEVAGYEGPNAVVAGLIV</sequence>
<dbReference type="GO" id="GO:0007264">
    <property type="term" value="P:small GTPase-mediated signal transduction"/>
    <property type="evidence" value="ECO:0007669"/>
    <property type="project" value="InterPro"/>
</dbReference>
<dbReference type="InterPro" id="IPR023578">
    <property type="entry name" value="Ras_GEF_dom_sf"/>
</dbReference>
<evidence type="ECO:0000256" key="2">
    <source>
        <dbReference type="SAM" id="MobiDB-lite"/>
    </source>
</evidence>
<reference evidence="5" key="2">
    <citation type="submission" date="2009-11" db="EMBL/GenBank/DDBJ databases">
        <title>The Genome Sequence of Allomyces macrogynus strain ATCC 38327.</title>
        <authorList>
            <consortium name="The Broad Institute Genome Sequencing Platform"/>
            <person name="Russ C."/>
            <person name="Cuomo C."/>
            <person name="Shea T."/>
            <person name="Young S.K."/>
            <person name="Zeng Q."/>
            <person name="Koehrsen M."/>
            <person name="Haas B."/>
            <person name="Borodovsky M."/>
            <person name="Guigo R."/>
            <person name="Alvarado L."/>
            <person name="Berlin A."/>
            <person name="Borenstein D."/>
            <person name="Chen Z."/>
            <person name="Engels R."/>
            <person name="Freedman E."/>
            <person name="Gellesch M."/>
            <person name="Goldberg J."/>
            <person name="Griggs A."/>
            <person name="Gujja S."/>
            <person name="Heiman D."/>
            <person name="Hepburn T."/>
            <person name="Howarth C."/>
            <person name="Jen D."/>
            <person name="Larson L."/>
            <person name="Lewis B."/>
            <person name="Mehta T."/>
            <person name="Park D."/>
            <person name="Pearson M."/>
            <person name="Roberts A."/>
            <person name="Saif S."/>
            <person name="Shenoy N."/>
            <person name="Sisk P."/>
            <person name="Stolte C."/>
            <person name="Sykes S."/>
            <person name="Walk T."/>
            <person name="White J."/>
            <person name="Yandava C."/>
            <person name="Burger G."/>
            <person name="Gray M.W."/>
            <person name="Holland P.W.H."/>
            <person name="King N."/>
            <person name="Lang F.B.F."/>
            <person name="Roger A.J."/>
            <person name="Ruiz-Trillo I."/>
            <person name="Lander E."/>
            <person name="Nusbaum C."/>
        </authorList>
    </citation>
    <scope>NUCLEOTIDE SEQUENCE [LARGE SCALE GENOMIC DNA]</scope>
    <source>
        <strain evidence="5">ATCC 38327</strain>
    </source>
</reference>
<dbReference type="OrthoDB" id="5582824at2759"/>
<dbReference type="AlphaFoldDB" id="A0A0L0SLL7"/>
<proteinExistence type="predicted"/>